<sequence length="104" mass="11730">MSKICVRVMPSWITIGLDAFLTGLTFLSYPVIKESRSRFSSFISSLIFLSELVSPLVPEVVVVLVVEVEAVKEVEEDEEDEVALLLPGERKETKNHTLCKYNQL</sequence>
<reference evidence="2 3" key="1">
    <citation type="submission" date="2019-05" db="EMBL/GenBank/DDBJ databases">
        <title>Another draft genome of Portunus trituberculatus and its Hox gene families provides insights of decapod evolution.</title>
        <authorList>
            <person name="Jeong J.-H."/>
            <person name="Song I."/>
            <person name="Kim S."/>
            <person name="Choi T."/>
            <person name="Kim D."/>
            <person name="Ryu S."/>
            <person name="Kim W."/>
        </authorList>
    </citation>
    <scope>NUCLEOTIDE SEQUENCE [LARGE SCALE GENOMIC DNA]</scope>
    <source>
        <tissue evidence="2">Muscle</tissue>
    </source>
</reference>
<comment type="caution">
    <text evidence="2">The sequence shown here is derived from an EMBL/GenBank/DDBJ whole genome shotgun (WGS) entry which is preliminary data.</text>
</comment>
<keyword evidence="1" id="KW-1133">Transmembrane helix</keyword>
<gene>
    <name evidence="2" type="ORF">E2C01_095400</name>
</gene>
<feature type="transmembrane region" description="Helical" evidence="1">
    <location>
        <begin position="12"/>
        <end position="32"/>
    </location>
</feature>
<evidence type="ECO:0000313" key="3">
    <source>
        <dbReference type="Proteomes" id="UP000324222"/>
    </source>
</evidence>
<proteinExistence type="predicted"/>
<accession>A0A5B7K020</accession>
<dbReference type="EMBL" id="VSRR010120665">
    <property type="protein sequence ID" value="MPC99953.1"/>
    <property type="molecule type" value="Genomic_DNA"/>
</dbReference>
<evidence type="ECO:0000256" key="1">
    <source>
        <dbReference type="SAM" id="Phobius"/>
    </source>
</evidence>
<evidence type="ECO:0000313" key="2">
    <source>
        <dbReference type="EMBL" id="MPC99953.1"/>
    </source>
</evidence>
<keyword evidence="3" id="KW-1185">Reference proteome</keyword>
<dbReference type="Proteomes" id="UP000324222">
    <property type="component" value="Unassembled WGS sequence"/>
</dbReference>
<protein>
    <submittedName>
        <fullName evidence="2">Uncharacterized protein</fullName>
    </submittedName>
</protein>
<name>A0A5B7K020_PORTR</name>
<keyword evidence="1" id="KW-0812">Transmembrane</keyword>
<organism evidence="2 3">
    <name type="scientific">Portunus trituberculatus</name>
    <name type="common">Swimming crab</name>
    <name type="synonym">Neptunus trituberculatus</name>
    <dbReference type="NCBI Taxonomy" id="210409"/>
    <lineage>
        <taxon>Eukaryota</taxon>
        <taxon>Metazoa</taxon>
        <taxon>Ecdysozoa</taxon>
        <taxon>Arthropoda</taxon>
        <taxon>Crustacea</taxon>
        <taxon>Multicrustacea</taxon>
        <taxon>Malacostraca</taxon>
        <taxon>Eumalacostraca</taxon>
        <taxon>Eucarida</taxon>
        <taxon>Decapoda</taxon>
        <taxon>Pleocyemata</taxon>
        <taxon>Brachyura</taxon>
        <taxon>Eubrachyura</taxon>
        <taxon>Portunoidea</taxon>
        <taxon>Portunidae</taxon>
        <taxon>Portuninae</taxon>
        <taxon>Portunus</taxon>
    </lineage>
</organism>
<dbReference type="AlphaFoldDB" id="A0A5B7K020"/>
<keyword evidence="1" id="KW-0472">Membrane</keyword>